<proteinExistence type="inferred from homology"/>
<dbReference type="SUPFAM" id="SSF50978">
    <property type="entry name" value="WD40 repeat-like"/>
    <property type="match status" value="1"/>
</dbReference>
<dbReference type="Gene3D" id="2.130.10.10">
    <property type="entry name" value="YVTN repeat-like/Quinoprotein amine dehydrogenase"/>
    <property type="match status" value="1"/>
</dbReference>
<feature type="compositionally biased region" description="Basic and acidic residues" evidence="8">
    <location>
        <begin position="416"/>
        <end position="426"/>
    </location>
</feature>
<dbReference type="GO" id="GO:0051015">
    <property type="term" value="F:actin filament binding"/>
    <property type="evidence" value="ECO:0007669"/>
    <property type="project" value="TreeGrafter"/>
</dbReference>
<dbReference type="EMBL" id="CAKXAJ010025255">
    <property type="protein sequence ID" value="CAH2237152.1"/>
    <property type="molecule type" value="Genomic_DNA"/>
</dbReference>
<dbReference type="PANTHER" id="PTHR10856:SF0">
    <property type="entry name" value="CORONIN"/>
    <property type="match status" value="1"/>
</dbReference>
<reference evidence="10" key="1">
    <citation type="submission" date="2022-03" db="EMBL/GenBank/DDBJ databases">
        <authorList>
            <person name="Lindestad O."/>
        </authorList>
    </citation>
    <scope>NUCLEOTIDE SEQUENCE</scope>
</reference>
<comment type="similarity">
    <text evidence="1 7">Belongs to the WD repeat coronin family.</text>
</comment>
<feature type="region of interest" description="Disordered" evidence="8">
    <location>
        <begin position="409"/>
        <end position="436"/>
    </location>
</feature>
<dbReference type="PROSITE" id="PS50294">
    <property type="entry name" value="WD_REPEATS_REGION"/>
    <property type="match status" value="2"/>
</dbReference>
<keyword evidence="2 6" id="KW-0853">WD repeat</keyword>
<evidence type="ECO:0000259" key="9">
    <source>
        <dbReference type="SMART" id="SM01166"/>
    </source>
</evidence>
<dbReference type="GO" id="GO:0007015">
    <property type="term" value="P:actin filament organization"/>
    <property type="evidence" value="ECO:0007669"/>
    <property type="project" value="TreeGrafter"/>
</dbReference>
<sequence>MEVDGTTEIKRHSSFTNPTKRAPISKRVGRERCHSYHNSDAAVEPPKMSFRVVRSSKFRHVYGQAMKREQCYDNIRVSKSSWDSTFCAVNPKFLAIIVESAGGGAFIVLPHNKVGRIPADHPLVGGHKGPVLDIAWCPHNDNVIASGSEDCVVKVWQIPDGGLSRTLTEPVVDLVYHQRRVGLVLWHPTAQNVLLTAGSDNQIAIWNVGTGEVLLSLDCHPDLIYSACWNWTGSKLLTTCRDKKIRIIDPRKGEVESEAIAHEGSKASRAIFLKHGLVFTTGFSRMSERQYTLRTPDELSEPIVTVEIDTSNGVMFPLYDPDTNLIYLCGKGDSVIRYFEVVSMTVPRKSELFQEDLYPDTLSDEASLTADEWLAGEDAEPCTMSLKERALVVQGGYVAGRATTLTVTKRNALATPRERDADEREPTPAPAPATPPPAFAAVVVSVTTIPDSSGCVPSVQPLYFVFFPGERK</sequence>
<evidence type="ECO:0000256" key="1">
    <source>
        <dbReference type="ARBA" id="ARBA00009482"/>
    </source>
</evidence>
<keyword evidence="4" id="KW-0175">Coiled coil</keyword>
<evidence type="ECO:0000313" key="10">
    <source>
        <dbReference type="EMBL" id="CAH2237152.1"/>
    </source>
</evidence>
<feature type="compositionally biased region" description="Pro residues" evidence="8">
    <location>
        <begin position="427"/>
        <end position="436"/>
    </location>
</feature>
<dbReference type="AlphaFoldDB" id="A0A8S4RKN1"/>
<organism evidence="10 11">
    <name type="scientific">Pararge aegeria aegeria</name>
    <dbReference type="NCBI Taxonomy" id="348720"/>
    <lineage>
        <taxon>Eukaryota</taxon>
        <taxon>Metazoa</taxon>
        <taxon>Ecdysozoa</taxon>
        <taxon>Arthropoda</taxon>
        <taxon>Hexapoda</taxon>
        <taxon>Insecta</taxon>
        <taxon>Pterygota</taxon>
        <taxon>Neoptera</taxon>
        <taxon>Endopterygota</taxon>
        <taxon>Lepidoptera</taxon>
        <taxon>Glossata</taxon>
        <taxon>Ditrysia</taxon>
        <taxon>Papilionoidea</taxon>
        <taxon>Nymphalidae</taxon>
        <taxon>Satyrinae</taxon>
        <taxon>Satyrini</taxon>
        <taxon>Parargina</taxon>
        <taxon>Pararge</taxon>
    </lineage>
</organism>
<dbReference type="SMART" id="SM01166">
    <property type="entry name" value="DUF1899"/>
    <property type="match status" value="1"/>
</dbReference>
<feature type="repeat" description="WD" evidence="6">
    <location>
        <begin position="124"/>
        <end position="166"/>
    </location>
</feature>
<evidence type="ECO:0000313" key="11">
    <source>
        <dbReference type="Proteomes" id="UP000838756"/>
    </source>
</evidence>
<dbReference type="FunFam" id="2.130.10.10:FF:000502">
    <property type="entry name" value="Coronin"/>
    <property type="match status" value="1"/>
</dbReference>
<dbReference type="InterPro" id="IPR015943">
    <property type="entry name" value="WD40/YVTN_repeat-like_dom_sf"/>
</dbReference>
<accession>A0A8S4RKN1</accession>
<keyword evidence="11" id="KW-1185">Reference proteome</keyword>
<evidence type="ECO:0000256" key="7">
    <source>
        <dbReference type="RuleBase" id="RU280818"/>
    </source>
</evidence>
<name>A0A8S4RKN1_9NEOP</name>
<evidence type="ECO:0000256" key="8">
    <source>
        <dbReference type="SAM" id="MobiDB-lite"/>
    </source>
</evidence>
<feature type="region of interest" description="Disordered" evidence="8">
    <location>
        <begin position="1"/>
        <end position="30"/>
    </location>
</feature>
<evidence type="ECO:0000256" key="2">
    <source>
        <dbReference type="ARBA" id="ARBA00022574"/>
    </source>
</evidence>
<dbReference type="PROSITE" id="PS50082">
    <property type="entry name" value="WD_REPEATS_2"/>
    <property type="match status" value="2"/>
</dbReference>
<gene>
    <name evidence="10" type="primary">jg11125</name>
    <name evidence="10" type="ORF">PAEG_LOCUS14456</name>
</gene>
<feature type="domain" description="DUF1899" evidence="9">
    <location>
        <begin position="51"/>
        <end position="115"/>
    </location>
</feature>
<keyword evidence="5" id="KW-0009">Actin-binding</keyword>
<dbReference type="PROSITE" id="PS00678">
    <property type="entry name" value="WD_REPEATS_1"/>
    <property type="match status" value="1"/>
</dbReference>
<evidence type="ECO:0000256" key="5">
    <source>
        <dbReference type="ARBA" id="ARBA00023203"/>
    </source>
</evidence>
<evidence type="ECO:0000256" key="6">
    <source>
        <dbReference type="PROSITE-ProRule" id="PRU00221"/>
    </source>
</evidence>
<dbReference type="InterPro" id="IPR015048">
    <property type="entry name" value="DUF1899"/>
</dbReference>
<dbReference type="InterPro" id="IPR001680">
    <property type="entry name" value="WD40_rpt"/>
</dbReference>
<dbReference type="SMART" id="SM01167">
    <property type="entry name" value="DUF1900"/>
    <property type="match status" value="1"/>
</dbReference>
<dbReference type="Pfam" id="PF00400">
    <property type="entry name" value="WD40"/>
    <property type="match status" value="2"/>
</dbReference>
<dbReference type="Proteomes" id="UP000838756">
    <property type="component" value="Unassembled WGS sequence"/>
</dbReference>
<dbReference type="PANTHER" id="PTHR10856">
    <property type="entry name" value="CORONIN"/>
    <property type="match status" value="1"/>
</dbReference>
<dbReference type="SMART" id="SM00320">
    <property type="entry name" value="WD40"/>
    <property type="match status" value="3"/>
</dbReference>
<feature type="repeat" description="WD" evidence="6">
    <location>
        <begin position="174"/>
        <end position="216"/>
    </location>
</feature>
<protein>
    <recommendedName>
        <fullName evidence="7">Coronin</fullName>
    </recommendedName>
</protein>
<evidence type="ECO:0000256" key="3">
    <source>
        <dbReference type="ARBA" id="ARBA00022737"/>
    </source>
</evidence>
<dbReference type="Pfam" id="PF16300">
    <property type="entry name" value="WD40_4"/>
    <property type="match status" value="1"/>
</dbReference>
<keyword evidence="3 7" id="KW-0677">Repeat</keyword>
<dbReference type="Pfam" id="PF08953">
    <property type="entry name" value="DUF1899"/>
    <property type="match status" value="1"/>
</dbReference>
<dbReference type="OrthoDB" id="1850764at2759"/>
<comment type="caution">
    <text evidence="10">The sequence shown here is derived from an EMBL/GenBank/DDBJ whole genome shotgun (WGS) entry which is preliminary data.</text>
</comment>
<dbReference type="InterPro" id="IPR015505">
    <property type="entry name" value="Coronin"/>
</dbReference>
<evidence type="ECO:0000256" key="4">
    <source>
        <dbReference type="ARBA" id="ARBA00023054"/>
    </source>
</evidence>
<dbReference type="InterPro" id="IPR019775">
    <property type="entry name" value="WD40_repeat_CS"/>
</dbReference>
<dbReference type="InterPro" id="IPR036322">
    <property type="entry name" value="WD40_repeat_dom_sf"/>
</dbReference>